<dbReference type="InterPro" id="IPR050203">
    <property type="entry name" value="Trp-tRNA_synthetase"/>
</dbReference>
<keyword evidence="7 12" id="KW-0648">Protein biosynthesis</keyword>
<dbReference type="PRINTS" id="PR01039">
    <property type="entry name" value="TRNASYNTHTRP"/>
</dbReference>
<evidence type="ECO:0000256" key="12">
    <source>
        <dbReference type="RuleBase" id="RU363036"/>
    </source>
</evidence>
<protein>
    <recommendedName>
        <fullName evidence="11">Tryptophan--tRNA ligase, mitochondrial</fullName>
        <ecNumber evidence="3">6.1.1.2</ecNumber>
    </recommendedName>
    <alternativeName>
        <fullName evidence="9">Tryptophanyl-tRNA synthetase</fullName>
    </alternativeName>
</protein>
<dbReference type="Pfam" id="PF00579">
    <property type="entry name" value="tRNA-synt_1b"/>
    <property type="match status" value="1"/>
</dbReference>
<dbReference type="HAMAP" id="MF_00140_B">
    <property type="entry name" value="Trp_tRNA_synth_B"/>
    <property type="match status" value="1"/>
</dbReference>
<dbReference type="InterPro" id="IPR001412">
    <property type="entry name" value="aa-tRNA-synth_I_CS"/>
</dbReference>
<dbReference type="EMBL" id="ML976989">
    <property type="protein sequence ID" value="KAF1957255.1"/>
    <property type="molecule type" value="Genomic_DNA"/>
</dbReference>
<gene>
    <name evidence="13" type="ORF">CC80DRAFT_470392</name>
</gene>
<evidence type="ECO:0000313" key="14">
    <source>
        <dbReference type="Proteomes" id="UP000800035"/>
    </source>
</evidence>
<organism evidence="13 14">
    <name type="scientific">Byssothecium circinans</name>
    <dbReference type="NCBI Taxonomy" id="147558"/>
    <lineage>
        <taxon>Eukaryota</taxon>
        <taxon>Fungi</taxon>
        <taxon>Dikarya</taxon>
        <taxon>Ascomycota</taxon>
        <taxon>Pezizomycotina</taxon>
        <taxon>Dothideomycetes</taxon>
        <taxon>Pleosporomycetidae</taxon>
        <taxon>Pleosporales</taxon>
        <taxon>Massarineae</taxon>
        <taxon>Massarinaceae</taxon>
        <taxon>Byssothecium</taxon>
    </lineage>
</organism>
<dbReference type="Gene3D" id="3.40.50.620">
    <property type="entry name" value="HUPs"/>
    <property type="match status" value="1"/>
</dbReference>
<keyword evidence="4 12" id="KW-0436">Ligase</keyword>
<evidence type="ECO:0000256" key="3">
    <source>
        <dbReference type="ARBA" id="ARBA00013161"/>
    </source>
</evidence>
<reference evidence="13" key="1">
    <citation type="journal article" date="2020" name="Stud. Mycol.">
        <title>101 Dothideomycetes genomes: a test case for predicting lifestyles and emergence of pathogens.</title>
        <authorList>
            <person name="Haridas S."/>
            <person name="Albert R."/>
            <person name="Binder M."/>
            <person name="Bloem J."/>
            <person name="Labutti K."/>
            <person name="Salamov A."/>
            <person name="Andreopoulos B."/>
            <person name="Baker S."/>
            <person name="Barry K."/>
            <person name="Bills G."/>
            <person name="Bluhm B."/>
            <person name="Cannon C."/>
            <person name="Castanera R."/>
            <person name="Culley D."/>
            <person name="Daum C."/>
            <person name="Ezra D."/>
            <person name="Gonzalez J."/>
            <person name="Henrissat B."/>
            <person name="Kuo A."/>
            <person name="Liang C."/>
            <person name="Lipzen A."/>
            <person name="Lutzoni F."/>
            <person name="Magnuson J."/>
            <person name="Mondo S."/>
            <person name="Nolan M."/>
            <person name="Ohm R."/>
            <person name="Pangilinan J."/>
            <person name="Park H.-J."/>
            <person name="Ramirez L."/>
            <person name="Alfaro M."/>
            <person name="Sun H."/>
            <person name="Tritt A."/>
            <person name="Yoshinaga Y."/>
            <person name="Zwiers L.-H."/>
            <person name="Turgeon B."/>
            <person name="Goodwin S."/>
            <person name="Spatafora J."/>
            <person name="Crous P."/>
            <person name="Grigoriev I."/>
        </authorList>
    </citation>
    <scope>NUCLEOTIDE SEQUENCE</scope>
    <source>
        <strain evidence="13">CBS 675.92</strain>
    </source>
</reference>
<evidence type="ECO:0000256" key="5">
    <source>
        <dbReference type="ARBA" id="ARBA00022741"/>
    </source>
</evidence>
<dbReference type="PROSITE" id="PS00178">
    <property type="entry name" value="AA_TRNA_LIGASE_I"/>
    <property type="match status" value="1"/>
</dbReference>
<evidence type="ECO:0000256" key="1">
    <source>
        <dbReference type="ARBA" id="ARBA00004305"/>
    </source>
</evidence>
<dbReference type="OrthoDB" id="15808at2759"/>
<evidence type="ECO:0000313" key="13">
    <source>
        <dbReference type="EMBL" id="KAF1957255.1"/>
    </source>
</evidence>
<evidence type="ECO:0000256" key="7">
    <source>
        <dbReference type="ARBA" id="ARBA00022917"/>
    </source>
</evidence>
<evidence type="ECO:0000256" key="6">
    <source>
        <dbReference type="ARBA" id="ARBA00022840"/>
    </source>
</evidence>
<dbReference type="GO" id="GO:0004830">
    <property type="term" value="F:tryptophan-tRNA ligase activity"/>
    <property type="evidence" value="ECO:0007669"/>
    <property type="project" value="UniProtKB-EC"/>
</dbReference>
<dbReference type="FunFam" id="1.10.240.10:FF:000002">
    <property type="entry name" value="Tryptophan--tRNA ligase"/>
    <property type="match status" value="1"/>
</dbReference>
<evidence type="ECO:0000256" key="10">
    <source>
        <dbReference type="ARBA" id="ARBA00049929"/>
    </source>
</evidence>
<dbReference type="EC" id="6.1.1.2" evidence="3"/>
<keyword evidence="5 12" id="KW-0547">Nucleotide-binding</keyword>
<dbReference type="GO" id="GO:0070183">
    <property type="term" value="P:mitochondrial tryptophanyl-tRNA aminoacylation"/>
    <property type="evidence" value="ECO:0007669"/>
    <property type="project" value="TreeGrafter"/>
</dbReference>
<dbReference type="PANTHER" id="PTHR43766">
    <property type="entry name" value="TRYPTOPHAN--TRNA LIGASE, MITOCHONDRIAL"/>
    <property type="match status" value="1"/>
</dbReference>
<dbReference type="GO" id="GO:0005759">
    <property type="term" value="C:mitochondrial matrix"/>
    <property type="evidence" value="ECO:0007669"/>
    <property type="project" value="UniProtKB-SubCell"/>
</dbReference>
<dbReference type="PANTHER" id="PTHR43766:SF1">
    <property type="entry name" value="TRYPTOPHAN--TRNA LIGASE, MITOCHONDRIAL"/>
    <property type="match status" value="1"/>
</dbReference>
<dbReference type="Gene3D" id="1.10.240.10">
    <property type="entry name" value="Tyrosyl-Transfer RNA Synthetase"/>
    <property type="match status" value="1"/>
</dbReference>
<evidence type="ECO:0000256" key="8">
    <source>
        <dbReference type="ARBA" id="ARBA00023146"/>
    </source>
</evidence>
<keyword evidence="6 12" id="KW-0067">ATP-binding</keyword>
<comment type="catalytic activity">
    <reaction evidence="10">
        <text>tRNA(Trp) + L-tryptophan + ATP = L-tryptophyl-tRNA(Trp) + AMP + diphosphate + H(+)</text>
        <dbReference type="Rhea" id="RHEA:24080"/>
        <dbReference type="Rhea" id="RHEA-COMP:9671"/>
        <dbReference type="Rhea" id="RHEA-COMP:9705"/>
        <dbReference type="ChEBI" id="CHEBI:15378"/>
        <dbReference type="ChEBI" id="CHEBI:30616"/>
        <dbReference type="ChEBI" id="CHEBI:33019"/>
        <dbReference type="ChEBI" id="CHEBI:57912"/>
        <dbReference type="ChEBI" id="CHEBI:78442"/>
        <dbReference type="ChEBI" id="CHEBI:78535"/>
        <dbReference type="ChEBI" id="CHEBI:456215"/>
        <dbReference type="EC" id="6.1.1.2"/>
    </reaction>
</comment>
<keyword evidence="8 12" id="KW-0030">Aminoacyl-tRNA synthetase</keyword>
<sequence length="412" mass="46396">MLSSTTSRALRRATSHSLSKSRTPYVCLSCQQKRHVSSNEPRRTIFSGIQPTGIPHLGNYLGALKPWVKLQNDAQPRDKLIFSIVDLHAITVKQDRLQLMQWRREMFASFLAVGLDPKRSVLFAQSDVSAHSEMMWILSCFASMGYLSRMTQWKSKAALPPDTPTTCFDPSPFQRLKKDAPAPKLGLFSYPVLQAADILLYNTTHVPVGEDQAQHLEFTRDLAQTFNAAYKSDILTLPETILSPARRVMSLTEPTKKMSKSDPKIESRILITDTRETIHQKIKTALTDSIPGVHYDPELRPGVSNLIDILYHLNEAKYASPEHLSRELAGADTSLKALKEMVADALDKELEPVRERMGEAMNMKGEEMLKHLDNGLKVAGTISQRQIHKMKKEMGMWWGGEGERMKRGRDGG</sequence>
<dbReference type="SUPFAM" id="SSF52374">
    <property type="entry name" value="Nucleotidylyl transferase"/>
    <property type="match status" value="1"/>
</dbReference>
<evidence type="ECO:0000256" key="2">
    <source>
        <dbReference type="ARBA" id="ARBA00005594"/>
    </source>
</evidence>
<dbReference type="AlphaFoldDB" id="A0A6A5TX79"/>
<dbReference type="InterPro" id="IPR002306">
    <property type="entry name" value="Trp-tRNA-ligase"/>
</dbReference>
<dbReference type="FunFam" id="3.40.50.620:FF:000082">
    <property type="entry name" value="MSW1p Mitochondrial tryptophanyl-tRNA synthetase"/>
    <property type="match status" value="1"/>
</dbReference>
<evidence type="ECO:0000256" key="9">
    <source>
        <dbReference type="ARBA" id="ARBA00030268"/>
    </source>
</evidence>
<comment type="similarity">
    <text evidence="2 12">Belongs to the class-I aminoacyl-tRNA synthetase family.</text>
</comment>
<dbReference type="InterPro" id="IPR014729">
    <property type="entry name" value="Rossmann-like_a/b/a_fold"/>
</dbReference>
<dbReference type="NCBIfam" id="TIGR00233">
    <property type="entry name" value="trpS"/>
    <property type="match status" value="1"/>
</dbReference>
<accession>A0A6A5TX79</accession>
<keyword evidence="14" id="KW-1185">Reference proteome</keyword>
<evidence type="ECO:0000256" key="11">
    <source>
        <dbReference type="ARBA" id="ARBA00069760"/>
    </source>
</evidence>
<proteinExistence type="inferred from homology"/>
<dbReference type="Proteomes" id="UP000800035">
    <property type="component" value="Unassembled WGS sequence"/>
</dbReference>
<comment type="subcellular location">
    <subcellularLocation>
        <location evidence="1">Mitochondrion matrix</location>
    </subcellularLocation>
</comment>
<dbReference type="CDD" id="cd00806">
    <property type="entry name" value="TrpRS_core"/>
    <property type="match status" value="1"/>
</dbReference>
<dbReference type="GO" id="GO:0005524">
    <property type="term" value="F:ATP binding"/>
    <property type="evidence" value="ECO:0007669"/>
    <property type="project" value="UniProtKB-KW"/>
</dbReference>
<name>A0A6A5TX79_9PLEO</name>
<evidence type="ECO:0000256" key="4">
    <source>
        <dbReference type="ARBA" id="ARBA00022598"/>
    </source>
</evidence>
<dbReference type="InterPro" id="IPR002305">
    <property type="entry name" value="aa-tRNA-synth_Ic"/>
</dbReference>
<dbReference type="InterPro" id="IPR024109">
    <property type="entry name" value="Trp-tRNA-ligase_bac-type"/>
</dbReference>